<reference evidence="1 2" key="1">
    <citation type="submission" date="2018-12" db="EMBL/GenBank/DDBJ databases">
        <authorList>
            <consortium name="Pathogen Informatics"/>
        </authorList>
    </citation>
    <scope>NUCLEOTIDE SEQUENCE [LARGE SCALE GENOMIC DNA]</scope>
    <source>
        <strain evidence="1 2">NCTC9695</strain>
    </source>
</reference>
<proteinExistence type="predicted"/>
<dbReference type="EMBL" id="LR134182">
    <property type="protein sequence ID" value="VEB40433.1"/>
    <property type="molecule type" value="Genomic_DNA"/>
</dbReference>
<name>A0A447T6B9_CHRVL</name>
<organism evidence="1 2">
    <name type="scientific">Chromobacterium violaceum</name>
    <dbReference type="NCBI Taxonomy" id="536"/>
    <lineage>
        <taxon>Bacteria</taxon>
        <taxon>Pseudomonadati</taxon>
        <taxon>Pseudomonadota</taxon>
        <taxon>Betaproteobacteria</taxon>
        <taxon>Neisseriales</taxon>
        <taxon>Chromobacteriaceae</taxon>
        <taxon>Chromobacterium</taxon>
    </lineage>
</organism>
<dbReference type="AlphaFoldDB" id="A0A447T6B9"/>
<dbReference type="Proteomes" id="UP000275777">
    <property type="component" value="Chromosome"/>
</dbReference>
<evidence type="ECO:0000313" key="2">
    <source>
        <dbReference type="Proteomes" id="UP000275777"/>
    </source>
</evidence>
<gene>
    <name evidence="1" type="ORF">NCTC9695_00832</name>
</gene>
<accession>A0A447T6B9</accession>
<sequence>MSSQVKIPLGIYYQSSPTLFYPSIWRKMMHRISGRIITICNRVLKILLGKRAPIIMRLRRDIEIVQSGFIQDEKLCDGKNIPVVWINCLERNDVKDYILAHADMRSGDTSTRWSLDALKPESIFLFVESHKPTKAKFHLEFDIFKHGICVDLAMRSNAIILQLTSKTSQNNLTAEKPINNQHIVIELPTITRLDKWPQQFEQQTVIGFVNLGLDKDTALQRTKARIEMANKLASMRLK</sequence>
<evidence type="ECO:0000313" key="1">
    <source>
        <dbReference type="EMBL" id="VEB40433.1"/>
    </source>
</evidence>
<protein>
    <submittedName>
        <fullName evidence="1">Uncharacterized protein</fullName>
    </submittedName>
</protein>